<dbReference type="InterPro" id="IPR051402">
    <property type="entry name" value="KPR-Related"/>
</dbReference>
<name>A0A327YTZ4_9RHOB</name>
<proteinExistence type="predicted"/>
<dbReference type="RefSeq" id="WP_111549759.1">
    <property type="nucleotide sequence ID" value="NZ_LIGL01000002.1"/>
</dbReference>
<dbReference type="UniPathway" id="UPA00028">
    <property type="reaction ID" value="UER00004"/>
</dbReference>
<evidence type="ECO:0000256" key="1">
    <source>
        <dbReference type="ARBA" id="ARBA00004994"/>
    </source>
</evidence>
<dbReference type="EMBL" id="QLMG01000004">
    <property type="protein sequence ID" value="RAK21489.1"/>
    <property type="molecule type" value="Genomic_DNA"/>
</dbReference>
<dbReference type="Pfam" id="PF08546">
    <property type="entry name" value="ApbA_C"/>
    <property type="match status" value="1"/>
</dbReference>
<evidence type="ECO:0000256" key="2">
    <source>
        <dbReference type="ARBA" id="ARBA00013014"/>
    </source>
</evidence>
<dbReference type="GO" id="GO:0008677">
    <property type="term" value="F:2-dehydropantoate 2-reductase activity"/>
    <property type="evidence" value="ECO:0007669"/>
    <property type="project" value="UniProtKB-EC"/>
</dbReference>
<dbReference type="InterPro" id="IPR036291">
    <property type="entry name" value="NAD(P)-bd_dom_sf"/>
</dbReference>
<dbReference type="GO" id="GO:0015940">
    <property type="term" value="P:pantothenate biosynthetic process"/>
    <property type="evidence" value="ECO:0007669"/>
    <property type="project" value="UniProtKB-UniPathway"/>
</dbReference>
<dbReference type="PANTHER" id="PTHR21708">
    <property type="entry name" value="PROBABLE 2-DEHYDROPANTOATE 2-REDUCTASE"/>
    <property type="match status" value="1"/>
</dbReference>
<keyword evidence="4" id="KW-0566">Pantothenate biosynthesis</keyword>
<protein>
    <recommendedName>
        <fullName evidence="3">2-dehydropantoate 2-reductase</fullName>
        <ecNumber evidence="2">1.1.1.169</ecNumber>
    </recommendedName>
    <alternativeName>
        <fullName evidence="5">Ketopantoate reductase</fullName>
    </alternativeName>
</protein>
<feature type="domain" description="Ketopantoate reductase C-terminal" evidence="8">
    <location>
        <begin position="182"/>
        <end position="298"/>
    </location>
</feature>
<organism evidence="9 10">
    <name type="scientific">Salipiger aestuarii</name>
    <dbReference type="NCBI Taxonomy" id="568098"/>
    <lineage>
        <taxon>Bacteria</taxon>
        <taxon>Pseudomonadati</taxon>
        <taxon>Pseudomonadota</taxon>
        <taxon>Alphaproteobacteria</taxon>
        <taxon>Rhodobacterales</taxon>
        <taxon>Roseobacteraceae</taxon>
        <taxon>Salipiger</taxon>
    </lineage>
</organism>
<dbReference type="AlphaFoldDB" id="A0A327YTZ4"/>
<comment type="pathway">
    <text evidence="1">Cofactor biosynthesis; (R)-pantothenate biosynthesis; (R)-pantoate from 3-methyl-2-oxobutanoate: step 2/2.</text>
</comment>
<dbReference type="InterPro" id="IPR013752">
    <property type="entry name" value="KPA_reductase"/>
</dbReference>
<dbReference type="OrthoDB" id="9796561at2"/>
<dbReference type="InterPro" id="IPR013328">
    <property type="entry name" value="6PGD_dom2"/>
</dbReference>
<evidence type="ECO:0000256" key="4">
    <source>
        <dbReference type="ARBA" id="ARBA00022655"/>
    </source>
</evidence>
<dbReference type="Proteomes" id="UP000249165">
    <property type="component" value="Unassembled WGS sequence"/>
</dbReference>
<keyword evidence="10" id="KW-1185">Reference proteome</keyword>
<dbReference type="PANTHER" id="PTHR21708:SF26">
    <property type="entry name" value="2-DEHYDROPANTOATE 2-REDUCTASE"/>
    <property type="match status" value="1"/>
</dbReference>
<dbReference type="InterPro" id="IPR008927">
    <property type="entry name" value="6-PGluconate_DH-like_C_sf"/>
</dbReference>
<gene>
    <name evidence="9" type="ORF">ATI53_100487</name>
</gene>
<evidence type="ECO:0000256" key="3">
    <source>
        <dbReference type="ARBA" id="ARBA00019465"/>
    </source>
</evidence>
<sequence length="324" mass="33661">MRIIIHGTGAIGGVVGAALIRAGHEVIGIARGRMLDAIRDSGLTMISPKGTVTVDMPCVAHPSEIDFRPDDMVLLCVKGQDTDAALKDLRAAGMTDQPLFCLQNGVANERAALRYFPNVHGVTVMMPATYLSPGEVITHGAPCYGLFIIGRCTGGADAADAALKAAFDPANMACLQSDAVMQSKYGKLLMNLGNIVDALLPLDADRARFTARLKSEAEAVFAAAGVAWEDMGVDNPNRAKFLKVVDIDGVPRSGSSTRQSVARGAGSVETDYLNGEVALLGRLHGVPAPLNAAMAAVAARLMVDGKGAGGMTEADLDAVFLAAT</sequence>
<comment type="caution">
    <text evidence="9">The sequence shown here is derived from an EMBL/GenBank/DDBJ whole genome shotgun (WGS) entry which is preliminary data.</text>
</comment>
<reference evidence="9 10" key="1">
    <citation type="submission" date="2018-06" db="EMBL/GenBank/DDBJ databases">
        <title>Genomic Encyclopedia of Archaeal and Bacterial Type Strains, Phase II (KMG-II): from individual species to whole genera.</title>
        <authorList>
            <person name="Goeker M."/>
        </authorList>
    </citation>
    <scope>NUCLEOTIDE SEQUENCE [LARGE SCALE GENOMIC DNA]</scope>
    <source>
        <strain evidence="9 10">DSM 22011</strain>
    </source>
</reference>
<feature type="domain" description="Ketopantoate reductase N-terminal" evidence="7">
    <location>
        <begin position="3"/>
        <end position="140"/>
    </location>
</feature>
<dbReference type="SUPFAM" id="SSF48179">
    <property type="entry name" value="6-phosphogluconate dehydrogenase C-terminal domain-like"/>
    <property type="match status" value="1"/>
</dbReference>
<accession>A0A327YTZ4</accession>
<dbReference type="EC" id="1.1.1.169" evidence="2"/>
<evidence type="ECO:0000313" key="9">
    <source>
        <dbReference type="EMBL" id="RAK21489.1"/>
    </source>
</evidence>
<evidence type="ECO:0000313" key="10">
    <source>
        <dbReference type="Proteomes" id="UP000249165"/>
    </source>
</evidence>
<dbReference type="Pfam" id="PF02558">
    <property type="entry name" value="ApbA"/>
    <property type="match status" value="1"/>
</dbReference>
<dbReference type="Gene3D" id="1.10.1040.10">
    <property type="entry name" value="N-(1-d-carboxylethyl)-l-norvaline Dehydrogenase, domain 2"/>
    <property type="match status" value="1"/>
</dbReference>
<dbReference type="SUPFAM" id="SSF51735">
    <property type="entry name" value="NAD(P)-binding Rossmann-fold domains"/>
    <property type="match status" value="1"/>
</dbReference>
<dbReference type="InterPro" id="IPR013332">
    <property type="entry name" value="KPR_N"/>
</dbReference>
<evidence type="ECO:0000256" key="5">
    <source>
        <dbReference type="ARBA" id="ARBA00032024"/>
    </source>
</evidence>
<evidence type="ECO:0000259" key="7">
    <source>
        <dbReference type="Pfam" id="PF02558"/>
    </source>
</evidence>
<evidence type="ECO:0000256" key="6">
    <source>
        <dbReference type="ARBA" id="ARBA00048793"/>
    </source>
</evidence>
<dbReference type="GO" id="GO:0005737">
    <property type="term" value="C:cytoplasm"/>
    <property type="evidence" value="ECO:0007669"/>
    <property type="project" value="TreeGrafter"/>
</dbReference>
<evidence type="ECO:0000259" key="8">
    <source>
        <dbReference type="Pfam" id="PF08546"/>
    </source>
</evidence>
<comment type="catalytic activity">
    <reaction evidence="6">
        <text>(R)-pantoate + NADP(+) = 2-dehydropantoate + NADPH + H(+)</text>
        <dbReference type="Rhea" id="RHEA:16233"/>
        <dbReference type="ChEBI" id="CHEBI:11561"/>
        <dbReference type="ChEBI" id="CHEBI:15378"/>
        <dbReference type="ChEBI" id="CHEBI:15980"/>
        <dbReference type="ChEBI" id="CHEBI:57783"/>
        <dbReference type="ChEBI" id="CHEBI:58349"/>
        <dbReference type="EC" id="1.1.1.169"/>
    </reaction>
</comment>
<dbReference type="Gene3D" id="3.40.50.720">
    <property type="entry name" value="NAD(P)-binding Rossmann-like Domain"/>
    <property type="match status" value="1"/>
</dbReference>